<evidence type="ECO:0000313" key="2">
    <source>
        <dbReference type="EMBL" id="BDR53568.1"/>
    </source>
</evidence>
<organism evidence="2 3">
    <name type="scientific">Bombiscardovia nodaiensis</name>
    <dbReference type="NCBI Taxonomy" id="2932181"/>
    <lineage>
        <taxon>Bacteria</taxon>
        <taxon>Bacillati</taxon>
        <taxon>Actinomycetota</taxon>
        <taxon>Actinomycetes</taxon>
        <taxon>Bifidobacteriales</taxon>
        <taxon>Bifidobacteriaceae</taxon>
        <taxon>Bombiscardovia</taxon>
    </lineage>
</organism>
<dbReference type="Proteomes" id="UP001321766">
    <property type="component" value="Chromosome"/>
</dbReference>
<dbReference type="EMBL" id="AP026798">
    <property type="protein sequence ID" value="BDR53568.1"/>
    <property type="molecule type" value="Genomic_DNA"/>
</dbReference>
<keyword evidence="1" id="KW-0812">Transmembrane</keyword>
<protein>
    <recommendedName>
        <fullName evidence="4">Fimbrial subunit FimA</fullName>
    </recommendedName>
</protein>
<keyword evidence="1" id="KW-0472">Membrane</keyword>
<accession>A0ABM8B9S4</accession>
<dbReference type="InterPro" id="IPR013783">
    <property type="entry name" value="Ig-like_fold"/>
</dbReference>
<gene>
    <name evidence="2" type="ORF">KIM372_14750</name>
</gene>
<reference evidence="2 3" key="1">
    <citation type="journal article" date="2023" name="Microbiol. Spectr.">
        <title>Symbiosis of Carpenter Bees with Uncharacterized Lactic Acid Bacteria Showing NAD Auxotrophy.</title>
        <authorList>
            <person name="Kawasaki S."/>
            <person name="Ozawa K."/>
            <person name="Mori T."/>
            <person name="Yamamoto A."/>
            <person name="Ito M."/>
            <person name="Ohkuma M."/>
            <person name="Sakamoto M."/>
            <person name="Matsutani M."/>
        </authorList>
    </citation>
    <scope>NUCLEOTIDE SEQUENCE [LARGE SCALE GENOMIC DNA]</scope>
    <source>
        <strain evidence="2 3">Kim37-2</strain>
    </source>
</reference>
<dbReference type="InterPro" id="IPR048052">
    <property type="entry name" value="FM1-like"/>
</dbReference>
<evidence type="ECO:0000256" key="1">
    <source>
        <dbReference type="SAM" id="Phobius"/>
    </source>
</evidence>
<keyword evidence="3" id="KW-1185">Reference proteome</keyword>
<feature type="transmembrane region" description="Helical" evidence="1">
    <location>
        <begin position="579"/>
        <end position="600"/>
    </location>
</feature>
<dbReference type="Gene3D" id="2.60.40.740">
    <property type="match status" value="1"/>
</dbReference>
<evidence type="ECO:0008006" key="4">
    <source>
        <dbReference type="Google" id="ProtNLM"/>
    </source>
</evidence>
<dbReference type="NCBIfam" id="NF033902">
    <property type="entry name" value="iso_D2_wall_anc"/>
    <property type="match status" value="1"/>
</dbReference>
<sequence>MPTTAQADTFNAGDNFIAGSLKTDQAVSLTITKYKQTNAGITPTGSAQDAQLISAGSAPLQGVEFSLFPITLDQGCQASDLSITSTDTAGTSTAPSVNCGTVGAAEKVAKTDGNGRIQWDWAKFSQVQYYVLQESNKPAGVKVSQPNLFGLPFYTFNTGNVAGYVYKLSVFPKNVSSNQVNKAVVGSKIAQAGNKLTYTVTESLYDAAKGINPQDNTSGKAEAGDGYLDVSEIDGATTQPQVRIADRLPSSLDLNADPVVSWECVGGASTPLAAGQDYTYTNGDKDPRRIAANADALLFSDGNVGTGVKYLTVDLWPSTGAANNFKAAIASCPAQVRIAVSYSATVTAAGDSAAGAAGTLQNTATVDVFDGTAGKVNPEGAADARSSAAGFNFAKTDDSSVEGLEGAVFRLSDPSDRSSFLLKDGSFGNSGDFVTATSNNKGIVTFTGLPFFKASDFTTDSAGNSLLADDTVADSPWLASTGGKLSLVEVTAPKGYTAPSTEFAGVDFSKYVGKTAKEITAFGALVPALDSTLFGDTYRAKDSLVAANFKDANNQAISAGMKNFTAAQAPIGLPLTGSMGIIIFLILGLAVVGITLGVRYRISKAQASAR</sequence>
<keyword evidence="1" id="KW-1133">Transmembrane helix</keyword>
<proteinExistence type="predicted"/>
<name>A0ABM8B9S4_9BIFI</name>
<dbReference type="Gene3D" id="2.60.40.10">
    <property type="entry name" value="Immunoglobulins"/>
    <property type="match status" value="2"/>
</dbReference>
<evidence type="ECO:0000313" key="3">
    <source>
        <dbReference type="Proteomes" id="UP001321766"/>
    </source>
</evidence>